<sequence length="94" mass="10774">MRWCRIKIARLGRGLGRLSDKVEFPASYGKALSNPSTRPCLARLLSPEGTFRLPSEADRTTSSYLRQRNMKSTTPQHDFRLHFAVQGTKLRLLR</sequence>
<dbReference type="AlphaFoldDB" id="A0A0C3QK15"/>
<accession>A0A0C3QK15</accession>
<proteinExistence type="predicted"/>
<dbReference type="Proteomes" id="UP000054248">
    <property type="component" value="Unassembled WGS sequence"/>
</dbReference>
<evidence type="ECO:0000313" key="1">
    <source>
        <dbReference type="EMBL" id="KIO26639.1"/>
    </source>
</evidence>
<protein>
    <submittedName>
        <fullName evidence="1">Uncharacterized protein</fullName>
    </submittedName>
</protein>
<evidence type="ECO:0000313" key="2">
    <source>
        <dbReference type="Proteomes" id="UP000054248"/>
    </source>
</evidence>
<reference evidence="2" key="2">
    <citation type="submission" date="2015-01" db="EMBL/GenBank/DDBJ databases">
        <title>Evolutionary Origins and Diversification of the Mycorrhizal Mutualists.</title>
        <authorList>
            <consortium name="DOE Joint Genome Institute"/>
            <consortium name="Mycorrhizal Genomics Consortium"/>
            <person name="Kohler A."/>
            <person name="Kuo A."/>
            <person name="Nagy L.G."/>
            <person name="Floudas D."/>
            <person name="Copeland A."/>
            <person name="Barry K.W."/>
            <person name="Cichocki N."/>
            <person name="Veneault-Fourrey C."/>
            <person name="LaButti K."/>
            <person name="Lindquist E.A."/>
            <person name="Lipzen A."/>
            <person name="Lundell T."/>
            <person name="Morin E."/>
            <person name="Murat C."/>
            <person name="Riley R."/>
            <person name="Ohm R."/>
            <person name="Sun H."/>
            <person name="Tunlid A."/>
            <person name="Henrissat B."/>
            <person name="Grigoriev I.V."/>
            <person name="Hibbett D.S."/>
            <person name="Martin F."/>
        </authorList>
    </citation>
    <scope>NUCLEOTIDE SEQUENCE [LARGE SCALE GENOMIC DNA]</scope>
    <source>
        <strain evidence="2">MUT 4182</strain>
    </source>
</reference>
<reference evidence="1 2" key="1">
    <citation type="submission" date="2014-04" db="EMBL/GenBank/DDBJ databases">
        <authorList>
            <consortium name="DOE Joint Genome Institute"/>
            <person name="Kuo A."/>
            <person name="Girlanda M."/>
            <person name="Perotto S."/>
            <person name="Kohler A."/>
            <person name="Nagy L.G."/>
            <person name="Floudas D."/>
            <person name="Copeland A."/>
            <person name="Barry K.W."/>
            <person name="Cichocki N."/>
            <person name="Veneault-Fourrey C."/>
            <person name="LaButti K."/>
            <person name="Lindquist E.A."/>
            <person name="Lipzen A."/>
            <person name="Lundell T."/>
            <person name="Morin E."/>
            <person name="Murat C."/>
            <person name="Sun H."/>
            <person name="Tunlid A."/>
            <person name="Henrissat B."/>
            <person name="Grigoriev I.V."/>
            <person name="Hibbett D.S."/>
            <person name="Martin F."/>
            <person name="Nordberg H.P."/>
            <person name="Cantor M.N."/>
            <person name="Hua S.X."/>
        </authorList>
    </citation>
    <scope>NUCLEOTIDE SEQUENCE [LARGE SCALE GENOMIC DNA]</scope>
    <source>
        <strain evidence="1 2">MUT 4182</strain>
    </source>
</reference>
<dbReference type="EMBL" id="KN823021">
    <property type="protein sequence ID" value="KIO26639.1"/>
    <property type="molecule type" value="Genomic_DNA"/>
</dbReference>
<dbReference type="HOGENOM" id="CLU_2387793_0_0_1"/>
<organism evidence="1 2">
    <name type="scientific">Tulasnella calospora MUT 4182</name>
    <dbReference type="NCBI Taxonomy" id="1051891"/>
    <lineage>
        <taxon>Eukaryota</taxon>
        <taxon>Fungi</taxon>
        <taxon>Dikarya</taxon>
        <taxon>Basidiomycota</taxon>
        <taxon>Agaricomycotina</taxon>
        <taxon>Agaricomycetes</taxon>
        <taxon>Cantharellales</taxon>
        <taxon>Tulasnellaceae</taxon>
        <taxon>Tulasnella</taxon>
    </lineage>
</organism>
<gene>
    <name evidence="1" type="ORF">M407DRAFT_243640</name>
</gene>
<name>A0A0C3QK15_9AGAM</name>
<keyword evidence="2" id="KW-1185">Reference proteome</keyword>